<protein>
    <submittedName>
        <fullName evidence="1">Uncharacterized protein</fullName>
    </submittedName>
</protein>
<reference evidence="1 2" key="1">
    <citation type="journal article" date="2015" name="Nature">
        <title>rRNA introns, odd ribosomes, and small enigmatic genomes across a large radiation of phyla.</title>
        <authorList>
            <person name="Brown C.T."/>
            <person name="Hug L.A."/>
            <person name="Thomas B.C."/>
            <person name="Sharon I."/>
            <person name="Castelle C.J."/>
            <person name="Singh A."/>
            <person name="Wilkins M.J."/>
            <person name="Williams K.H."/>
            <person name="Banfield J.F."/>
        </authorList>
    </citation>
    <scope>NUCLEOTIDE SEQUENCE [LARGE SCALE GENOMIC DNA]</scope>
</reference>
<dbReference type="Proteomes" id="UP000033881">
    <property type="component" value="Unassembled WGS sequence"/>
</dbReference>
<dbReference type="AlphaFoldDB" id="A0A0G0PL67"/>
<accession>A0A0G0PL67</accession>
<name>A0A0G0PL67_9BACT</name>
<evidence type="ECO:0000313" key="2">
    <source>
        <dbReference type="Proteomes" id="UP000033881"/>
    </source>
</evidence>
<dbReference type="STRING" id="1618574.UT24_C0032G0004"/>
<comment type="caution">
    <text evidence="1">The sequence shown here is derived from an EMBL/GenBank/DDBJ whole genome shotgun (WGS) entry which is preliminary data.</text>
</comment>
<sequence>MYNLSMKVSFKIKKDYLISHALLSASNDRFSSEKNRKDIVEFQNYAWKVSKDLYSVIPGRSGADILLDDGGLKKYQKMTNRLQSYFRVLSKSKEFKKIHNQTEQYRKFCANQWKKNYKRASGVIKELTQLKLNDSFTVFITHPSLKNGRNLKANKIAWGHTEDWKNYTSVYIWHEILHSYFDKSDLNHTLIELIADNELRYRLNGTKYPPFEGHEYLLKIKKRMFPNWKKYLKSEHKDFNRFRDGLR</sequence>
<gene>
    <name evidence="1" type="ORF">UT24_C0032G0004</name>
</gene>
<dbReference type="EMBL" id="LBWB01000032">
    <property type="protein sequence ID" value="KKQ98874.1"/>
    <property type="molecule type" value="Genomic_DNA"/>
</dbReference>
<proteinExistence type="predicted"/>
<evidence type="ECO:0000313" key="1">
    <source>
        <dbReference type="EMBL" id="KKQ98874.1"/>
    </source>
</evidence>
<organism evidence="1 2">
    <name type="scientific">Candidatus Woesebacteria bacterium GW2011_GWB1_39_12</name>
    <dbReference type="NCBI Taxonomy" id="1618574"/>
    <lineage>
        <taxon>Bacteria</taxon>
        <taxon>Candidatus Woeseibacteriota</taxon>
    </lineage>
</organism>